<dbReference type="InterPro" id="IPR013320">
    <property type="entry name" value="ConA-like_dom_sf"/>
</dbReference>
<keyword evidence="6" id="KW-1185">Reference proteome</keyword>
<accession>A0AA36GLS0</accession>
<protein>
    <recommendedName>
        <fullName evidence="4">BAM-2-like concanavalin A-like domain-containing protein</fullName>
    </recommendedName>
</protein>
<reference evidence="5" key="1">
    <citation type="submission" date="2023-07" db="EMBL/GenBank/DDBJ databases">
        <authorList>
            <consortium name="CYATHOMIX"/>
        </authorList>
    </citation>
    <scope>NUCLEOTIDE SEQUENCE</scope>
    <source>
        <strain evidence="5">N/A</strain>
    </source>
</reference>
<dbReference type="Pfam" id="PF26430">
    <property type="entry name" value="ConA_BAM2"/>
    <property type="match status" value="1"/>
</dbReference>
<keyword evidence="3" id="KW-0732">Signal</keyword>
<gene>
    <name evidence="5" type="ORF">CYNAS_LOCUS6372</name>
</gene>
<feature type="region of interest" description="Disordered" evidence="1">
    <location>
        <begin position="919"/>
        <end position="943"/>
    </location>
</feature>
<dbReference type="SUPFAM" id="SSF49899">
    <property type="entry name" value="Concanavalin A-like lectins/glucanases"/>
    <property type="match status" value="1"/>
</dbReference>
<comment type="caution">
    <text evidence="5">The sequence shown here is derived from an EMBL/GenBank/DDBJ whole genome shotgun (WGS) entry which is preliminary data.</text>
</comment>
<proteinExistence type="predicted"/>
<dbReference type="Gene3D" id="2.60.120.200">
    <property type="match status" value="2"/>
</dbReference>
<dbReference type="InterPro" id="IPR058815">
    <property type="entry name" value="ConA_BAM2-like"/>
</dbReference>
<organism evidence="5 6">
    <name type="scientific">Cylicocyclus nassatus</name>
    <name type="common">Nematode worm</name>
    <dbReference type="NCBI Taxonomy" id="53992"/>
    <lineage>
        <taxon>Eukaryota</taxon>
        <taxon>Metazoa</taxon>
        <taxon>Ecdysozoa</taxon>
        <taxon>Nematoda</taxon>
        <taxon>Chromadorea</taxon>
        <taxon>Rhabditida</taxon>
        <taxon>Rhabditina</taxon>
        <taxon>Rhabditomorpha</taxon>
        <taxon>Strongyloidea</taxon>
        <taxon>Strongylidae</taxon>
        <taxon>Cylicocyclus</taxon>
    </lineage>
</organism>
<dbReference type="EMBL" id="CATQJL010000112">
    <property type="protein sequence ID" value="CAJ0594389.1"/>
    <property type="molecule type" value="Genomic_DNA"/>
</dbReference>
<keyword evidence="2" id="KW-1133">Transmembrane helix</keyword>
<evidence type="ECO:0000256" key="2">
    <source>
        <dbReference type="SAM" id="Phobius"/>
    </source>
</evidence>
<evidence type="ECO:0000313" key="5">
    <source>
        <dbReference type="EMBL" id="CAJ0594389.1"/>
    </source>
</evidence>
<keyword evidence="2" id="KW-0472">Membrane</keyword>
<sequence length="1005" mass="113653">MPPDIRCRSICWVLLVLSSTFVEAIRPRRSCRHHYLANVHTTSVLPLQGDNDVFYNVVCHMPSTPEGAIVTEVQSGLSKPHRVSDKQSVNFQILDLNMLRDMVRWSECEQTLSVRWERGTHSGRGHFIVRSLLNESLDVLYIEENPKAEYLLSGPMAGIRHIIPMEWDQDTSATIVASSLTCKQKILTEDNCLFRTRVMVKLDPSPIWTWEFAFRTHRSDQVLFTLRTINSESLQARLDRDFFLRVDSGKPIPVGQLSDGRWHTMTIESDGEQVSVAVDNSKKILLVEVHDFTSRVSAVEVEVDGEILLIDATDTFENCVLNEKRKTMGQSQFMQACTGCQCTILNGIFENFPAPSCAHNGDDAYRLLREPDRLSFFYIPVSSDSQHLKPIIRLGLTYKSESDIGMLLFGFWQEEDTKGRFQVHYKDRQLIAIYCENSGEEVCKGCSLTRLEGFGNDHWTRIAFFEAYGGISLVADRAICVLDELGSHNNLSIAEIYSIPVLATGGAIFLGGTYYEKKKSGLYLPSFEHKYFENTREKVPSLRGCLKDVFIDGKSVDLSSIHSKQMEQTLVDSGDDSAYAIQVGCVDCSPSCPEGVRCRPTEPRQLTFECDCSDIEEFSLGECRSTERLRPNPLVPLSTFHMDTSAATLPLMPTKAALSKVWIKISLPKHVDREIVVAEFNSHREMLFYVFVDSDGIGVHVHPSTQDHFDTVVREKVQLPDDRVHLVSMERKSPLGTRPTSRKFDLFIDGLHNEIPDVAKYALNNVTVRAVEDSENFITVHDMGVAYEFDEYHPFLHHSTNRLHQVDLQSMLLRHRTRGPTEPVATADPFLWKKVTSPSERPSPYGEIVEYTPDAEEPQKLLSASWVIYSLVLTTVLCLLLTICLLIYCCILRRQKRRGSESSDRDRILRDSPDYSVKLRSNKTESESSYDGDGSIGTDDTDLNAYRDIPSHRVKIYRESMVSILVPGMDQPSEAIVKRIPSTSRVVSSPLLPPSPAPLVRVDDQ</sequence>
<evidence type="ECO:0000259" key="4">
    <source>
        <dbReference type="Pfam" id="PF26430"/>
    </source>
</evidence>
<feature type="signal peptide" evidence="3">
    <location>
        <begin position="1"/>
        <end position="24"/>
    </location>
</feature>
<feature type="compositionally biased region" description="Low complexity" evidence="1">
    <location>
        <begin position="929"/>
        <end position="938"/>
    </location>
</feature>
<evidence type="ECO:0000313" key="6">
    <source>
        <dbReference type="Proteomes" id="UP001176961"/>
    </source>
</evidence>
<keyword evidence="2" id="KW-0812">Transmembrane</keyword>
<feature type="chain" id="PRO_5041333708" description="BAM-2-like concanavalin A-like domain-containing protein" evidence="3">
    <location>
        <begin position="25"/>
        <end position="1005"/>
    </location>
</feature>
<feature type="domain" description="BAM-2-like concanavalin A-like" evidence="4">
    <location>
        <begin position="635"/>
        <end position="816"/>
    </location>
</feature>
<evidence type="ECO:0000256" key="1">
    <source>
        <dbReference type="SAM" id="MobiDB-lite"/>
    </source>
</evidence>
<evidence type="ECO:0000256" key="3">
    <source>
        <dbReference type="SAM" id="SignalP"/>
    </source>
</evidence>
<dbReference type="Proteomes" id="UP001176961">
    <property type="component" value="Unassembled WGS sequence"/>
</dbReference>
<name>A0AA36GLS0_CYLNA</name>
<feature type="transmembrane region" description="Helical" evidence="2">
    <location>
        <begin position="866"/>
        <end position="891"/>
    </location>
</feature>
<dbReference type="AlphaFoldDB" id="A0AA36GLS0"/>
<feature type="region of interest" description="Disordered" evidence="1">
    <location>
        <begin position="985"/>
        <end position="1005"/>
    </location>
</feature>